<organism evidence="1">
    <name type="scientific">uncultured Bacteroidota bacterium</name>
    <dbReference type="NCBI Taxonomy" id="152509"/>
    <lineage>
        <taxon>Bacteria</taxon>
        <taxon>Pseudomonadati</taxon>
        <taxon>Bacteroidota</taxon>
        <taxon>environmental samples</taxon>
    </lineage>
</organism>
<dbReference type="SUPFAM" id="SSF53756">
    <property type="entry name" value="UDP-Glycosyltransferase/glycogen phosphorylase"/>
    <property type="match status" value="1"/>
</dbReference>
<proteinExistence type="predicted"/>
<reference evidence="1" key="1">
    <citation type="journal article" date="2005" name="Environ. Microbiol.">
        <title>Genetic and functional properties of uncultivated thermophilic crenarchaeotes from a subsurface gold mine as revealed by analysis of genome fragments.</title>
        <authorList>
            <person name="Nunoura T."/>
            <person name="Hirayama H."/>
            <person name="Takami H."/>
            <person name="Oida H."/>
            <person name="Nishi S."/>
            <person name="Shimamura S."/>
            <person name="Suzuki Y."/>
            <person name="Inagaki F."/>
            <person name="Takai K."/>
            <person name="Nealson K.H."/>
            <person name="Horikoshi K."/>
        </authorList>
    </citation>
    <scope>NUCLEOTIDE SEQUENCE</scope>
</reference>
<reference evidence="1" key="2">
    <citation type="journal article" date="2012" name="PLoS ONE">
        <title>A Deeply Branching Thermophilic Bacterium with an Ancient Acetyl-CoA Pathway Dominates a Subsurface Ecosystem.</title>
        <authorList>
            <person name="Takami H."/>
            <person name="Noguchi H."/>
            <person name="Takaki Y."/>
            <person name="Uchiyama I."/>
            <person name="Toyoda A."/>
            <person name="Nishi S."/>
            <person name="Chee G.-J."/>
            <person name="Arai W."/>
            <person name="Nunoura T."/>
            <person name="Itoh T."/>
            <person name="Hattori M."/>
            <person name="Takai K."/>
        </authorList>
    </citation>
    <scope>NUCLEOTIDE SEQUENCE</scope>
</reference>
<accession>H5SGL1</accession>
<gene>
    <name evidence="1" type="ORF">HGMM_F25B04C40</name>
</gene>
<protein>
    <submittedName>
        <fullName evidence="1">Hypothetical conserved protein</fullName>
    </submittedName>
</protein>
<dbReference type="AlphaFoldDB" id="H5SGL1"/>
<dbReference type="Pfam" id="PF13692">
    <property type="entry name" value="Glyco_trans_1_4"/>
    <property type="match status" value="1"/>
</dbReference>
<dbReference type="CDD" id="cd03801">
    <property type="entry name" value="GT4_PimA-like"/>
    <property type="match status" value="1"/>
</dbReference>
<name>H5SGL1_9BACT</name>
<sequence>MIIGEMQAGLARKLLGASSPPVYVGFNGVDEARLGQLLVLSPSLEKPSVVFIGHGEEGWRTYYKGLDLFMEVLSKVKAKLPSVEGLVVGRWTQREQERLKAQYPDAPVRFVGAVRQLETVLEGAGLYFHPGRGEAWGISVLEAMAAGVPAIVSEWTGAKEAVQKAWPQGVVPLDTDRMAEAILAYFALSPAERQAIGERSREIVRSQYTLAQATQRFQAIFWQAMADIGA</sequence>
<dbReference type="EMBL" id="AP011714">
    <property type="protein sequence ID" value="BAL55297.1"/>
    <property type="molecule type" value="Genomic_DNA"/>
</dbReference>
<dbReference type="Gene3D" id="3.40.50.2000">
    <property type="entry name" value="Glycogen Phosphorylase B"/>
    <property type="match status" value="2"/>
</dbReference>
<dbReference type="PANTHER" id="PTHR12526:SF627">
    <property type="entry name" value="D-RHAMNOSYLTRANSFERASE WBPZ"/>
    <property type="match status" value="1"/>
</dbReference>
<evidence type="ECO:0000313" key="1">
    <source>
        <dbReference type="EMBL" id="BAL55297.1"/>
    </source>
</evidence>
<dbReference type="PANTHER" id="PTHR12526">
    <property type="entry name" value="GLYCOSYLTRANSFERASE"/>
    <property type="match status" value="1"/>
</dbReference>